<protein>
    <recommendedName>
        <fullName evidence="3">Transcriptional regulator, AbiEi antitoxin, Type IV TA system</fullName>
    </recommendedName>
</protein>
<dbReference type="OrthoDB" id="4806645at2"/>
<proteinExistence type="predicted"/>
<reference evidence="1 2" key="1">
    <citation type="submission" date="2017-06" db="EMBL/GenBank/DDBJ databases">
        <authorList>
            <person name="Kim H.J."/>
            <person name="Triplett B.A."/>
        </authorList>
    </citation>
    <scope>NUCLEOTIDE SEQUENCE [LARGE SCALE GENOMIC DNA]</scope>
    <source>
        <strain evidence="1 2">DSM 22179</strain>
    </source>
</reference>
<evidence type="ECO:0000313" key="1">
    <source>
        <dbReference type="EMBL" id="SNC61069.1"/>
    </source>
</evidence>
<name>A0A212T4X8_9MICO</name>
<dbReference type="Proteomes" id="UP000198122">
    <property type="component" value="Unassembled WGS sequence"/>
</dbReference>
<dbReference type="AlphaFoldDB" id="A0A212T4X8"/>
<dbReference type="RefSeq" id="WP_088817421.1">
    <property type="nucleotide sequence ID" value="NZ_FYEZ01000001.1"/>
</dbReference>
<gene>
    <name evidence="1" type="ORF">SAMN05445756_0407</name>
</gene>
<dbReference type="EMBL" id="FYEZ01000001">
    <property type="protein sequence ID" value="SNC61069.1"/>
    <property type="molecule type" value="Genomic_DNA"/>
</dbReference>
<evidence type="ECO:0008006" key="3">
    <source>
        <dbReference type="Google" id="ProtNLM"/>
    </source>
</evidence>
<organism evidence="1 2">
    <name type="scientific">Kytococcus aerolatus</name>
    <dbReference type="NCBI Taxonomy" id="592308"/>
    <lineage>
        <taxon>Bacteria</taxon>
        <taxon>Bacillati</taxon>
        <taxon>Actinomycetota</taxon>
        <taxon>Actinomycetes</taxon>
        <taxon>Micrococcales</taxon>
        <taxon>Kytococcaceae</taxon>
        <taxon>Kytococcus</taxon>
    </lineage>
</organism>
<accession>A0A212T4X8</accession>
<keyword evidence="2" id="KW-1185">Reference proteome</keyword>
<sequence length="319" mass="34778">MDIPPRLFSRGVVWRDDLARLSTIRAHGITDAAVHRAIARGAAWRPAPGVLAAGPPPARAAERHLLRTTAHLLKRPGHCATATSALVLHGLPVLGDDEPVHLGAPHHRDRRRAMGPVVLHRHQEEPEVVTPPGCTSPWPVTHLTRALVRHAMEPGRHLPWAVVPWDAALHAGMVTRTEIAAELTTGLKGVGTARAALALVDPACESPGETLTRVPLVLAGLRPRSQVVLRTRRGEFRVDLLLEDEGVIVEFDGVVKYGSAGGREALVLEKDREDALRELGYTVVRVRWHDVVSEQGRKQLVQRVRQAATGPWRSGRLPG</sequence>
<evidence type="ECO:0000313" key="2">
    <source>
        <dbReference type="Proteomes" id="UP000198122"/>
    </source>
</evidence>